<dbReference type="GO" id="GO:0004222">
    <property type="term" value="F:metalloendopeptidase activity"/>
    <property type="evidence" value="ECO:0007669"/>
    <property type="project" value="TreeGrafter"/>
</dbReference>
<dbReference type="InterPro" id="IPR016047">
    <property type="entry name" value="M23ase_b-sheet_dom"/>
</dbReference>
<dbReference type="InterPro" id="IPR018392">
    <property type="entry name" value="LysM"/>
</dbReference>
<dbReference type="Pfam" id="PF01476">
    <property type="entry name" value="LysM"/>
    <property type="match status" value="2"/>
</dbReference>
<feature type="signal peptide" evidence="2">
    <location>
        <begin position="1"/>
        <end position="25"/>
    </location>
</feature>
<dbReference type="HOGENOM" id="CLU_741414_0_0_5"/>
<dbReference type="AlphaFoldDB" id="A3VDA6"/>
<reference evidence="4 5" key="1">
    <citation type="journal article" date="2010" name="J. Bacteriol.">
        <title>Genome sequences of Pelagibaca bermudensis HTCC2601T and Maritimibacter alkaliphilus HTCC2654T, the type strains of two marine Roseobacter genera.</title>
        <authorList>
            <person name="Thrash J.C."/>
            <person name="Cho J.C."/>
            <person name="Ferriera S."/>
            <person name="Johnson J."/>
            <person name="Vergin K.L."/>
            <person name="Giovannoni S.J."/>
        </authorList>
    </citation>
    <scope>NUCLEOTIDE SEQUENCE [LARGE SCALE GENOMIC DNA]</scope>
    <source>
        <strain evidence="4 5">HTCC2654</strain>
    </source>
</reference>
<feature type="region of interest" description="Disordered" evidence="1">
    <location>
        <begin position="142"/>
        <end position="164"/>
    </location>
</feature>
<dbReference type="PANTHER" id="PTHR21666:SF270">
    <property type="entry name" value="MUREIN HYDROLASE ACTIVATOR ENVC"/>
    <property type="match status" value="1"/>
</dbReference>
<dbReference type="SMART" id="SM00257">
    <property type="entry name" value="LysM"/>
    <property type="match status" value="2"/>
</dbReference>
<protein>
    <submittedName>
        <fullName evidence="4">Peptidoglycan-binding LysM (Possible peptidase)</fullName>
    </submittedName>
</protein>
<feature type="region of interest" description="Disordered" evidence="1">
    <location>
        <begin position="212"/>
        <end position="273"/>
    </location>
</feature>
<evidence type="ECO:0000256" key="1">
    <source>
        <dbReference type="SAM" id="MobiDB-lite"/>
    </source>
</evidence>
<comment type="caution">
    <text evidence="4">The sequence shown here is derived from an EMBL/GenBank/DDBJ whole genome shotgun (WGS) entry which is preliminary data.</text>
</comment>
<dbReference type="CDD" id="cd00118">
    <property type="entry name" value="LysM"/>
    <property type="match status" value="2"/>
</dbReference>
<dbReference type="eggNOG" id="COG4942">
    <property type="taxonomic scope" value="Bacteria"/>
</dbReference>
<dbReference type="InterPro" id="IPR011055">
    <property type="entry name" value="Dup_hybrid_motif"/>
</dbReference>
<evidence type="ECO:0000256" key="2">
    <source>
        <dbReference type="SAM" id="SignalP"/>
    </source>
</evidence>
<name>A3VDA6_9RHOB</name>
<evidence type="ECO:0000313" key="5">
    <source>
        <dbReference type="Proteomes" id="UP000002931"/>
    </source>
</evidence>
<feature type="compositionally biased region" description="Polar residues" evidence="1">
    <location>
        <begin position="246"/>
        <end position="269"/>
    </location>
</feature>
<dbReference type="OrthoDB" id="9795421at2"/>
<feature type="domain" description="LysM" evidence="3">
    <location>
        <begin position="78"/>
        <end position="122"/>
    </location>
</feature>
<keyword evidence="2" id="KW-0732">Signal</keyword>
<dbReference type="STRING" id="314271.RB2654_02224"/>
<sequence>MDLANTTMTRAVRGLLLGGSLLAVAACSDGMGRPLNLDFDLRGIGGNNFTTADAAREARAAARPTPDARGIISYPTYQVAVARQGDTLSALASRVGLPEAELARYNGLNAGATLRAGEVVALPRRVDAGSVDVTAVAGQALDRIGPNQPSNNAGATSQQGAEPLRHQVVSGETAYSIARLFGVSVRSLAEWNGLGGDLSVRQGQYLMIPPKSAETAAPNTNSAPGVGTPTPLPPSSSNPLPEGSNRTASQGPADTPASPNLGAQRTSGAAMSMPADGRITGAYVKGKSDGIDIAAAAGSPVKAAQGGTVAAITRDTDQVPILVIRHEGNLLTVYAGIDNISVAKGATVSRGQTIAQIRASDSPALHFQVRQGTSSVDPMQYLN</sequence>
<dbReference type="Proteomes" id="UP000002931">
    <property type="component" value="Unassembled WGS sequence"/>
</dbReference>
<evidence type="ECO:0000259" key="3">
    <source>
        <dbReference type="PROSITE" id="PS51782"/>
    </source>
</evidence>
<gene>
    <name evidence="4" type="ORF">RB2654_02224</name>
</gene>
<dbReference type="Pfam" id="PF01551">
    <property type="entry name" value="Peptidase_M23"/>
    <property type="match status" value="1"/>
</dbReference>
<feature type="chain" id="PRO_5002661013" evidence="2">
    <location>
        <begin position="26"/>
        <end position="383"/>
    </location>
</feature>
<dbReference type="Gene3D" id="3.10.350.10">
    <property type="entry name" value="LysM domain"/>
    <property type="match status" value="2"/>
</dbReference>
<dbReference type="PANTHER" id="PTHR21666">
    <property type="entry name" value="PEPTIDASE-RELATED"/>
    <property type="match status" value="1"/>
</dbReference>
<dbReference type="Gene3D" id="2.70.70.10">
    <property type="entry name" value="Glucose Permease (Domain IIA)"/>
    <property type="match status" value="1"/>
</dbReference>
<accession>A3VDA6</accession>
<dbReference type="InterPro" id="IPR036779">
    <property type="entry name" value="LysM_dom_sf"/>
</dbReference>
<organism evidence="4 5">
    <name type="scientific">Maritimibacter alkaliphilus HTCC2654</name>
    <dbReference type="NCBI Taxonomy" id="314271"/>
    <lineage>
        <taxon>Bacteria</taxon>
        <taxon>Pseudomonadati</taxon>
        <taxon>Pseudomonadota</taxon>
        <taxon>Alphaproteobacteria</taxon>
        <taxon>Rhodobacterales</taxon>
        <taxon>Roseobacteraceae</taxon>
        <taxon>Maritimibacter</taxon>
    </lineage>
</organism>
<dbReference type="InterPro" id="IPR050570">
    <property type="entry name" value="Cell_wall_metabolism_enzyme"/>
</dbReference>
<dbReference type="SUPFAM" id="SSF54106">
    <property type="entry name" value="LysM domain"/>
    <property type="match status" value="1"/>
</dbReference>
<dbReference type="PROSITE" id="PS51782">
    <property type="entry name" value="LYSM"/>
    <property type="match status" value="2"/>
</dbReference>
<dbReference type="CDD" id="cd12797">
    <property type="entry name" value="M23_peptidase"/>
    <property type="match status" value="1"/>
</dbReference>
<feature type="domain" description="LysM" evidence="3">
    <location>
        <begin position="164"/>
        <end position="208"/>
    </location>
</feature>
<feature type="compositionally biased region" description="Polar residues" evidence="1">
    <location>
        <begin position="147"/>
        <end position="160"/>
    </location>
</feature>
<evidence type="ECO:0000313" key="4">
    <source>
        <dbReference type="EMBL" id="EAQ13492.1"/>
    </source>
</evidence>
<dbReference type="EMBL" id="AAMT01000004">
    <property type="protein sequence ID" value="EAQ13492.1"/>
    <property type="molecule type" value="Genomic_DNA"/>
</dbReference>
<dbReference type="SUPFAM" id="SSF51261">
    <property type="entry name" value="Duplicated hybrid motif"/>
    <property type="match status" value="1"/>
</dbReference>
<keyword evidence="5" id="KW-1185">Reference proteome</keyword>
<dbReference type="eggNOG" id="COG1388">
    <property type="taxonomic scope" value="Bacteria"/>
</dbReference>
<dbReference type="RefSeq" id="WP_008328325.1">
    <property type="nucleotide sequence ID" value="NZ_CH902578.1"/>
</dbReference>
<proteinExistence type="predicted"/>